<feature type="domain" description="AB hydrolase-1" evidence="2">
    <location>
        <begin position="73"/>
        <end position="191"/>
    </location>
</feature>
<reference evidence="3" key="1">
    <citation type="submission" date="2020-02" db="EMBL/GenBank/DDBJ databases">
        <authorList>
            <person name="Meier V. D."/>
        </authorList>
    </citation>
    <scope>NUCLEOTIDE SEQUENCE</scope>
    <source>
        <strain evidence="3">AVDCRST_MAG59</strain>
    </source>
</reference>
<organism evidence="3">
    <name type="scientific">uncultured Thermomicrobiales bacterium</name>
    <dbReference type="NCBI Taxonomy" id="1645740"/>
    <lineage>
        <taxon>Bacteria</taxon>
        <taxon>Pseudomonadati</taxon>
        <taxon>Thermomicrobiota</taxon>
        <taxon>Thermomicrobia</taxon>
        <taxon>Thermomicrobiales</taxon>
        <taxon>environmental samples</taxon>
    </lineage>
</organism>
<dbReference type="AlphaFoldDB" id="A0A6J4U7F1"/>
<name>A0A6J4U7F1_9BACT</name>
<dbReference type="SUPFAM" id="SSF53474">
    <property type="entry name" value="alpha/beta-Hydrolases"/>
    <property type="match status" value="1"/>
</dbReference>
<evidence type="ECO:0000259" key="2">
    <source>
        <dbReference type="Pfam" id="PF12697"/>
    </source>
</evidence>
<evidence type="ECO:0000256" key="1">
    <source>
        <dbReference type="SAM" id="MobiDB-lite"/>
    </source>
</evidence>
<dbReference type="InterPro" id="IPR029058">
    <property type="entry name" value="AB_hydrolase_fold"/>
</dbReference>
<evidence type="ECO:0000313" key="3">
    <source>
        <dbReference type="EMBL" id="CAA9541940.1"/>
    </source>
</evidence>
<feature type="region of interest" description="Disordered" evidence="1">
    <location>
        <begin position="21"/>
        <end position="42"/>
    </location>
</feature>
<dbReference type="EMBL" id="CADCWF010000049">
    <property type="protein sequence ID" value="CAA9541940.1"/>
    <property type="molecule type" value="Genomic_DNA"/>
</dbReference>
<feature type="compositionally biased region" description="Basic and acidic residues" evidence="1">
    <location>
        <begin position="30"/>
        <end position="39"/>
    </location>
</feature>
<gene>
    <name evidence="3" type="ORF">AVDCRST_MAG59-908</name>
</gene>
<proteinExistence type="predicted"/>
<accession>A0A6J4U7F1</accession>
<dbReference type="InterPro" id="IPR000073">
    <property type="entry name" value="AB_hydrolase_1"/>
</dbReference>
<dbReference type="Gene3D" id="3.40.50.1820">
    <property type="entry name" value="alpha/beta hydrolase"/>
    <property type="match status" value="1"/>
</dbReference>
<protein>
    <recommendedName>
        <fullName evidence="2">AB hydrolase-1 domain-containing protein</fullName>
    </recommendedName>
</protein>
<sequence>MAPTPCAAPEGLRRLSPALRRRARRRRRSLTRERGDAHGRAGNGAQLAVAPFELAPPGIPLLRGLRWGGEPGILLLHAPGGDLDDWRDLPSSLARRTVHGAVALDLPGHGLSDGSAADADRLVALIRAVTGAPPMSRVRAVVAAGESALALLRVVAERPLAGIACLSPTAPESDAAPLPRSPRVPKLLLARSGDGDDLPRSRRLATASGGWTIVTGLAGPGSGTALLDGPAGSQARDEIVCFLRDCLLRP</sequence>
<dbReference type="Pfam" id="PF12697">
    <property type="entry name" value="Abhydrolase_6"/>
    <property type="match status" value="1"/>
</dbReference>